<dbReference type="GO" id="GO:0004519">
    <property type="term" value="F:endonuclease activity"/>
    <property type="evidence" value="ECO:0007669"/>
    <property type="project" value="InterPro"/>
</dbReference>
<dbReference type="GO" id="GO:0008270">
    <property type="term" value="F:zinc ion binding"/>
    <property type="evidence" value="ECO:0007669"/>
    <property type="project" value="InterPro"/>
</dbReference>
<dbReference type="InterPro" id="IPR003615">
    <property type="entry name" value="HNH_nuc"/>
</dbReference>
<keyword evidence="3" id="KW-1185">Reference proteome</keyword>
<proteinExistence type="predicted"/>
<feature type="domain" description="HNH nuclease" evidence="1">
    <location>
        <begin position="95"/>
        <end position="147"/>
    </location>
</feature>
<dbReference type="SMART" id="SM00507">
    <property type="entry name" value="HNHc"/>
    <property type="match status" value="1"/>
</dbReference>
<dbReference type="CDD" id="cd00085">
    <property type="entry name" value="HNHc"/>
    <property type="match status" value="1"/>
</dbReference>
<dbReference type="EMBL" id="BJOU01000001">
    <property type="protein sequence ID" value="GED97594.1"/>
    <property type="molecule type" value="Genomic_DNA"/>
</dbReference>
<evidence type="ECO:0000259" key="1">
    <source>
        <dbReference type="SMART" id="SM00507"/>
    </source>
</evidence>
<reference evidence="3" key="1">
    <citation type="submission" date="2019-06" db="EMBL/GenBank/DDBJ databases">
        <title>Gordonia isolated from sludge of a wastewater treatment plant.</title>
        <authorList>
            <person name="Tamura T."/>
            <person name="Aoyama K."/>
            <person name="Kang Y."/>
            <person name="Saito S."/>
            <person name="Akiyama N."/>
            <person name="Yazawa K."/>
            <person name="Gonoi T."/>
            <person name="Mikami Y."/>
        </authorList>
    </citation>
    <scope>NUCLEOTIDE SEQUENCE [LARGE SCALE GENOMIC DNA]</scope>
    <source>
        <strain evidence="3">NBRC 107697</strain>
    </source>
</reference>
<name>A0A7I9UWL3_9ACTN</name>
<comment type="caution">
    <text evidence="2">The sequence shown here is derived from an EMBL/GenBank/DDBJ whole genome shotgun (WGS) entry which is preliminary data.</text>
</comment>
<sequence length="190" mass="20213">MVEAYLSRPDRPTSSGIVPHINLTVPLPVLVPDSPAALVEGPESPDAVARLGFTGAVSPQAARELCCGDNELAAIVMADGVPLSISANQRLATGPVRAALNARDHGCQFPGCGRPTSWAHAYHIKEWAEGGETVLENLCLLCAFHHHTAVHAQGWQVRIGSDGHPWFQAPEGGEWMPCHHRRSTGLTLAA</sequence>
<evidence type="ECO:0000313" key="3">
    <source>
        <dbReference type="Proteomes" id="UP000444980"/>
    </source>
</evidence>
<accession>A0A7I9UWL3</accession>
<dbReference type="AlphaFoldDB" id="A0A7I9UWL3"/>
<gene>
    <name evidence="2" type="ORF">nbrc107697_16330</name>
</gene>
<dbReference type="Pfam" id="PF01844">
    <property type="entry name" value="HNH"/>
    <property type="match status" value="1"/>
</dbReference>
<dbReference type="RefSeq" id="WP_267130400.1">
    <property type="nucleotide sequence ID" value="NZ_BJOU01000001.1"/>
</dbReference>
<organism evidence="2 3">
    <name type="scientific">Gordonia crocea</name>
    <dbReference type="NCBI Taxonomy" id="589162"/>
    <lineage>
        <taxon>Bacteria</taxon>
        <taxon>Bacillati</taxon>
        <taxon>Actinomycetota</taxon>
        <taxon>Actinomycetes</taxon>
        <taxon>Mycobacteriales</taxon>
        <taxon>Gordoniaceae</taxon>
        <taxon>Gordonia</taxon>
    </lineage>
</organism>
<dbReference type="GO" id="GO:0003676">
    <property type="term" value="F:nucleic acid binding"/>
    <property type="evidence" value="ECO:0007669"/>
    <property type="project" value="InterPro"/>
</dbReference>
<protein>
    <recommendedName>
        <fullName evidence="1">HNH nuclease domain-containing protein</fullName>
    </recommendedName>
</protein>
<dbReference type="InterPro" id="IPR002711">
    <property type="entry name" value="HNH"/>
</dbReference>
<evidence type="ECO:0000313" key="2">
    <source>
        <dbReference type="EMBL" id="GED97594.1"/>
    </source>
</evidence>
<dbReference type="Proteomes" id="UP000444980">
    <property type="component" value="Unassembled WGS sequence"/>
</dbReference>